<protein>
    <submittedName>
        <fullName evidence="3">Haloacid dehalogenase</fullName>
    </submittedName>
</protein>
<keyword evidence="2" id="KW-0378">Hydrolase</keyword>
<dbReference type="PANTHER" id="PTHR43316">
    <property type="entry name" value="HYDROLASE, HALOACID DELAHOGENASE-RELATED"/>
    <property type="match status" value="1"/>
</dbReference>
<dbReference type="Gene3D" id="3.40.50.1000">
    <property type="entry name" value="HAD superfamily/HAD-like"/>
    <property type="match status" value="1"/>
</dbReference>
<dbReference type="Pfam" id="PF00702">
    <property type="entry name" value="Hydrolase"/>
    <property type="match status" value="1"/>
</dbReference>
<dbReference type="InterPro" id="IPR036412">
    <property type="entry name" value="HAD-like_sf"/>
</dbReference>
<evidence type="ECO:0000256" key="1">
    <source>
        <dbReference type="ARBA" id="ARBA00007958"/>
    </source>
</evidence>
<dbReference type="Proteomes" id="UP001319921">
    <property type="component" value="Chromosome"/>
</dbReference>
<dbReference type="SFLD" id="SFLDG01129">
    <property type="entry name" value="C1.5:_HAD__Beta-PGM__Phosphata"/>
    <property type="match status" value="1"/>
</dbReference>
<proteinExistence type="inferred from homology"/>
<evidence type="ECO:0000313" key="4">
    <source>
        <dbReference type="Proteomes" id="UP001319921"/>
    </source>
</evidence>
<gene>
    <name evidence="3" type="ORF">SACC_13150</name>
</gene>
<sequence length="196" mass="22944">MIITFDLYGTLVDWEYTITSYMNFIKANPKEFFECEINELKQFRKYSEILKLCLKKILKEKYSEELGEGLIYAFSKSPPFPDTVLGLRKLRKIAKLGIISNTERKLIKITLYGIEDLFDWIITAEDTGYYKPDENAFIKAYNMMGVDPKDVIHVSAYLQYDLETAKNIVKTTILVNRYGYDWPIKVNNIIEIAEML</sequence>
<dbReference type="KEGG" id="scas:SACC_13150"/>
<dbReference type="GeneID" id="68866048"/>
<dbReference type="SFLD" id="SFLDS00003">
    <property type="entry name" value="Haloacid_Dehalogenase"/>
    <property type="match status" value="1"/>
</dbReference>
<dbReference type="PANTHER" id="PTHR43316:SF3">
    <property type="entry name" value="HALOACID DEHALOGENASE, TYPE II (AFU_ORTHOLOGUE AFUA_2G07750)-RELATED"/>
    <property type="match status" value="1"/>
</dbReference>
<dbReference type="InterPro" id="IPR023214">
    <property type="entry name" value="HAD_sf"/>
</dbReference>
<dbReference type="RefSeq" id="WP_229572195.1">
    <property type="nucleotide sequence ID" value="NZ_AP025226.1"/>
</dbReference>
<dbReference type="InterPro" id="IPR023198">
    <property type="entry name" value="PGP-like_dom2"/>
</dbReference>
<evidence type="ECO:0000313" key="3">
    <source>
        <dbReference type="EMBL" id="BDB98298.1"/>
    </source>
</evidence>
<dbReference type="NCBIfam" id="TIGR01493">
    <property type="entry name" value="HAD-SF-IA-v2"/>
    <property type="match status" value="1"/>
</dbReference>
<reference evidence="3 4" key="1">
    <citation type="journal article" date="2022" name="Microbiol. Resour. Announc.">
        <title>Complete Genome Sequence of the Hyperthermophilic and Acidophilic Archaeon Saccharolobus caldissimus Strain HS-3T.</title>
        <authorList>
            <person name="Sakai H.D."/>
            <person name="Kurosawa N."/>
        </authorList>
    </citation>
    <scope>NUCLEOTIDE SEQUENCE [LARGE SCALE GENOMIC DNA]</scope>
    <source>
        <strain evidence="3 4">JCM32116</strain>
    </source>
</reference>
<accession>A0AAQ4CR67</accession>
<comment type="similarity">
    <text evidence="1">Belongs to the HAD-like hydrolase superfamily.</text>
</comment>
<dbReference type="GO" id="GO:0016787">
    <property type="term" value="F:hydrolase activity"/>
    <property type="evidence" value="ECO:0007669"/>
    <property type="project" value="UniProtKB-KW"/>
</dbReference>
<organism evidence="3 4">
    <name type="scientific">Saccharolobus caldissimus</name>
    <dbReference type="NCBI Taxonomy" id="1702097"/>
    <lineage>
        <taxon>Archaea</taxon>
        <taxon>Thermoproteota</taxon>
        <taxon>Thermoprotei</taxon>
        <taxon>Sulfolobales</taxon>
        <taxon>Sulfolobaceae</taxon>
        <taxon>Saccharolobus</taxon>
    </lineage>
</organism>
<name>A0AAQ4CR67_9CREN</name>
<dbReference type="InterPro" id="IPR051540">
    <property type="entry name" value="S-2-haloacid_dehalogenase"/>
</dbReference>
<dbReference type="Gene3D" id="1.10.150.240">
    <property type="entry name" value="Putative phosphatase, domain 2"/>
    <property type="match status" value="1"/>
</dbReference>
<keyword evidence="4" id="KW-1185">Reference proteome</keyword>
<evidence type="ECO:0000256" key="2">
    <source>
        <dbReference type="ARBA" id="ARBA00022801"/>
    </source>
</evidence>
<dbReference type="AlphaFoldDB" id="A0AAQ4CR67"/>
<dbReference type="NCBIfam" id="TIGR01549">
    <property type="entry name" value="HAD-SF-IA-v1"/>
    <property type="match status" value="1"/>
</dbReference>
<dbReference type="EMBL" id="AP025226">
    <property type="protein sequence ID" value="BDB98298.1"/>
    <property type="molecule type" value="Genomic_DNA"/>
</dbReference>
<dbReference type="InterPro" id="IPR006439">
    <property type="entry name" value="HAD-SF_hydro_IA"/>
</dbReference>
<dbReference type="SUPFAM" id="SSF56784">
    <property type="entry name" value="HAD-like"/>
    <property type="match status" value="1"/>
</dbReference>